<comment type="similarity">
    <text evidence="2">Belongs to the cornichon family.</text>
</comment>
<evidence type="ECO:0000256" key="6">
    <source>
        <dbReference type="SAM" id="Phobius"/>
    </source>
</evidence>
<dbReference type="EMBL" id="OX459120">
    <property type="protein sequence ID" value="CAI9100091.1"/>
    <property type="molecule type" value="Genomic_DNA"/>
</dbReference>
<feature type="transmembrane region" description="Helical" evidence="6">
    <location>
        <begin position="7"/>
        <end position="27"/>
    </location>
</feature>
<name>A0AAV1CWM1_OLDCO</name>
<reference evidence="7" key="1">
    <citation type="submission" date="2023-03" db="EMBL/GenBank/DDBJ databases">
        <authorList>
            <person name="Julca I."/>
        </authorList>
    </citation>
    <scope>NUCLEOTIDE SEQUENCE</scope>
</reference>
<dbReference type="AlphaFoldDB" id="A0AAV1CWM1"/>
<dbReference type="Pfam" id="PF03311">
    <property type="entry name" value="Cornichon"/>
    <property type="match status" value="1"/>
</dbReference>
<dbReference type="GO" id="GO:0016020">
    <property type="term" value="C:membrane"/>
    <property type="evidence" value="ECO:0007669"/>
    <property type="project" value="UniProtKB-SubCell"/>
</dbReference>
<evidence type="ECO:0000256" key="3">
    <source>
        <dbReference type="ARBA" id="ARBA00022692"/>
    </source>
</evidence>
<dbReference type="Proteomes" id="UP001161247">
    <property type="component" value="Chromosome 3"/>
</dbReference>
<evidence type="ECO:0000256" key="1">
    <source>
        <dbReference type="ARBA" id="ARBA00004141"/>
    </source>
</evidence>
<keyword evidence="3 6" id="KW-0812">Transmembrane</keyword>
<accession>A0AAV1CWM1</accession>
<evidence type="ECO:0000313" key="8">
    <source>
        <dbReference type="Proteomes" id="UP001161247"/>
    </source>
</evidence>
<gene>
    <name evidence="7" type="ORF">OLC1_LOCUS10001</name>
</gene>
<sequence length="149" mass="17654">MPSEPFLWLLFFLMNFGLMGLNIYQFMTLTDLEADYLNPYETASRINGVVIPEFLLHGTFCVLFLLAGNWIFFLITLLPAYLNARRYLERQHLIDVTEIFRKVNDEKKLRTIKMGFHLILFVFILIRLIFSFINAVADEDEQLHFYGLF</sequence>
<evidence type="ECO:0000256" key="2">
    <source>
        <dbReference type="ARBA" id="ARBA00010095"/>
    </source>
</evidence>
<dbReference type="GO" id="GO:0016192">
    <property type="term" value="P:vesicle-mediated transport"/>
    <property type="evidence" value="ECO:0007669"/>
    <property type="project" value="InterPro"/>
</dbReference>
<keyword evidence="5 6" id="KW-0472">Membrane</keyword>
<evidence type="ECO:0000256" key="4">
    <source>
        <dbReference type="ARBA" id="ARBA00022989"/>
    </source>
</evidence>
<proteinExistence type="inferred from homology"/>
<dbReference type="PANTHER" id="PTHR12290">
    <property type="entry name" value="CORNICHON-RELATED"/>
    <property type="match status" value="1"/>
</dbReference>
<feature type="transmembrane region" description="Helical" evidence="6">
    <location>
        <begin position="54"/>
        <end position="82"/>
    </location>
</feature>
<keyword evidence="8" id="KW-1185">Reference proteome</keyword>
<organism evidence="7 8">
    <name type="scientific">Oldenlandia corymbosa var. corymbosa</name>
    <dbReference type="NCBI Taxonomy" id="529605"/>
    <lineage>
        <taxon>Eukaryota</taxon>
        <taxon>Viridiplantae</taxon>
        <taxon>Streptophyta</taxon>
        <taxon>Embryophyta</taxon>
        <taxon>Tracheophyta</taxon>
        <taxon>Spermatophyta</taxon>
        <taxon>Magnoliopsida</taxon>
        <taxon>eudicotyledons</taxon>
        <taxon>Gunneridae</taxon>
        <taxon>Pentapetalae</taxon>
        <taxon>asterids</taxon>
        <taxon>lamiids</taxon>
        <taxon>Gentianales</taxon>
        <taxon>Rubiaceae</taxon>
        <taxon>Rubioideae</taxon>
        <taxon>Spermacoceae</taxon>
        <taxon>Hedyotis-Oldenlandia complex</taxon>
        <taxon>Oldenlandia</taxon>
    </lineage>
</organism>
<protein>
    <submittedName>
        <fullName evidence="7">OLC1v1037022C2</fullName>
    </submittedName>
</protein>
<feature type="transmembrane region" description="Helical" evidence="6">
    <location>
        <begin position="116"/>
        <end position="137"/>
    </location>
</feature>
<evidence type="ECO:0000256" key="5">
    <source>
        <dbReference type="ARBA" id="ARBA00023136"/>
    </source>
</evidence>
<dbReference type="SMART" id="SM01398">
    <property type="entry name" value="Cornichon"/>
    <property type="match status" value="1"/>
</dbReference>
<keyword evidence="4 6" id="KW-1133">Transmembrane helix</keyword>
<evidence type="ECO:0000313" key="7">
    <source>
        <dbReference type="EMBL" id="CAI9100091.1"/>
    </source>
</evidence>
<comment type="subcellular location">
    <subcellularLocation>
        <location evidence="1">Membrane</location>
        <topology evidence="1">Multi-pass membrane protein</topology>
    </subcellularLocation>
</comment>
<dbReference type="InterPro" id="IPR003377">
    <property type="entry name" value="Cornichon"/>
</dbReference>